<dbReference type="InterPro" id="IPR040079">
    <property type="entry name" value="Glutathione_S-Trfase"/>
</dbReference>
<dbReference type="SUPFAM" id="SSF47616">
    <property type="entry name" value="GST C-terminal domain-like"/>
    <property type="match status" value="1"/>
</dbReference>
<feature type="domain" description="GST C-terminal" evidence="2">
    <location>
        <begin position="114"/>
        <end position="244"/>
    </location>
</feature>
<evidence type="ECO:0000259" key="1">
    <source>
        <dbReference type="PROSITE" id="PS50404"/>
    </source>
</evidence>
<dbReference type="EMBL" id="HBEY01015241">
    <property type="protein sequence ID" value="CAD8604033.1"/>
    <property type="molecule type" value="Transcribed_RNA"/>
</dbReference>
<dbReference type="SFLD" id="SFLDS00019">
    <property type="entry name" value="Glutathione_Transferase_(cytos"/>
    <property type="match status" value="1"/>
</dbReference>
<dbReference type="CDD" id="cd03039">
    <property type="entry name" value="GST_N_Sigma_like"/>
    <property type="match status" value="1"/>
</dbReference>
<organism evidence="3">
    <name type="scientific">Coccolithus braarudii</name>
    <dbReference type="NCBI Taxonomy" id="221442"/>
    <lineage>
        <taxon>Eukaryota</taxon>
        <taxon>Haptista</taxon>
        <taxon>Haptophyta</taxon>
        <taxon>Prymnesiophyceae</taxon>
        <taxon>Coccolithales</taxon>
        <taxon>Coccolithaceae</taxon>
        <taxon>Coccolithus</taxon>
    </lineage>
</organism>
<dbReference type="SFLD" id="SFLDG00363">
    <property type="entry name" value="AMPS_(cytGST):_Alpha-__Mu-__Pi"/>
    <property type="match status" value="1"/>
</dbReference>
<dbReference type="InterPro" id="IPR050213">
    <property type="entry name" value="GST_superfamily"/>
</dbReference>
<dbReference type="PROSITE" id="PS50405">
    <property type="entry name" value="GST_CTER"/>
    <property type="match status" value="1"/>
</dbReference>
<dbReference type="PANTHER" id="PTHR11571">
    <property type="entry name" value="GLUTATHIONE S-TRANSFERASE"/>
    <property type="match status" value="1"/>
</dbReference>
<protein>
    <recommendedName>
        <fullName evidence="4">Glutathione transferase</fullName>
    </recommendedName>
</protein>
<evidence type="ECO:0000259" key="2">
    <source>
        <dbReference type="PROSITE" id="PS50405"/>
    </source>
</evidence>
<dbReference type="SFLD" id="SFLDG01205">
    <property type="entry name" value="AMPS.1"/>
    <property type="match status" value="1"/>
</dbReference>
<dbReference type="Gene3D" id="1.20.1050.10">
    <property type="match status" value="1"/>
</dbReference>
<dbReference type="InterPro" id="IPR004045">
    <property type="entry name" value="Glutathione_S-Trfase_N"/>
</dbReference>
<evidence type="ECO:0000313" key="3">
    <source>
        <dbReference type="EMBL" id="CAD8604033.1"/>
    </source>
</evidence>
<dbReference type="GO" id="GO:0004364">
    <property type="term" value="F:glutathione transferase activity"/>
    <property type="evidence" value="ECO:0007669"/>
    <property type="project" value="TreeGrafter"/>
</dbReference>
<dbReference type="Pfam" id="PF14497">
    <property type="entry name" value="GST_C_3"/>
    <property type="match status" value="1"/>
</dbReference>
<feature type="domain" description="GST N-terminal" evidence="1">
    <location>
        <begin position="30"/>
        <end position="108"/>
    </location>
</feature>
<dbReference type="InterPro" id="IPR004046">
    <property type="entry name" value="GST_C"/>
</dbReference>
<evidence type="ECO:0008006" key="4">
    <source>
        <dbReference type="Google" id="ProtNLM"/>
    </source>
</evidence>
<dbReference type="AlphaFoldDB" id="A0A7S0PYV3"/>
<dbReference type="GO" id="GO:0006749">
    <property type="term" value="P:glutathione metabolic process"/>
    <property type="evidence" value="ECO:0007669"/>
    <property type="project" value="TreeGrafter"/>
</dbReference>
<dbReference type="InterPro" id="IPR036249">
    <property type="entry name" value="Thioredoxin-like_sf"/>
</dbReference>
<dbReference type="PROSITE" id="PS50404">
    <property type="entry name" value="GST_NTER"/>
    <property type="match status" value="1"/>
</dbReference>
<name>A0A7S0PYV3_9EUKA</name>
<dbReference type="Gene3D" id="3.40.30.10">
    <property type="entry name" value="Glutaredoxin"/>
    <property type="match status" value="1"/>
</dbReference>
<proteinExistence type="predicted"/>
<dbReference type="SUPFAM" id="SSF52833">
    <property type="entry name" value="Thioredoxin-like"/>
    <property type="match status" value="1"/>
</dbReference>
<reference evidence="3" key="1">
    <citation type="submission" date="2021-01" db="EMBL/GenBank/DDBJ databases">
        <authorList>
            <person name="Corre E."/>
            <person name="Pelletier E."/>
            <person name="Niang G."/>
            <person name="Scheremetjew M."/>
            <person name="Finn R."/>
            <person name="Kale V."/>
            <person name="Holt S."/>
            <person name="Cochrane G."/>
            <person name="Meng A."/>
            <person name="Brown T."/>
            <person name="Cohen L."/>
        </authorList>
    </citation>
    <scope>NUCLEOTIDE SEQUENCE</scope>
    <source>
        <strain evidence="3">PLY182g</strain>
    </source>
</reference>
<sequence>MKLILGAAAAVTAYALLAEPLRKYLRRRTASIKLTYFNLDGLGEPIRLTLALAGARFEDYRFKSRDEFGALKPKLRFGQVPCLEVNGTELVQSAAVMRYVARAFDTSGLLYPSDLQAAALVDALIDQVKDMTTGRMVFRYKARFWGSAADAILTESVVESIEKAWLEEVLPTHLAFFAKVASESPTQWLAGTASPTIADIMVATQLKMLSAFSGKLPGSLDAYVNNVYALPAVVAWRQREAELK</sequence>
<dbReference type="InterPro" id="IPR036282">
    <property type="entry name" value="Glutathione-S-Trfase_C_sf"/>
</dbReference>
<accession>A0A7S0PYV3</accession>
<dbReference type="InterPro" id="IPR010987">
    <property type="entry name" value="Glutathione-S-Trfase_C-like"/>
</dbReference>
<gene>
    <name evidence="3" type="ORF">CPEL01642_LOCUS7368</name>
</gene>
<dbReference type="PANTHER" id="PTHR11571:SF252">
    <property type="entry name" value="GLUTATHIONE S-TRANSFERASE"/>
    <property type="match status" value="1"/>
</dbReference>
<dbReference type="Pfam" id="PF02798">
    <property type="entry name" value="GST_N"/>
    <property type="match status" value="1"/>
</dbReference>